<accession>A0ABU1FRZ4</accession>
<keyword evidence="2" id="KW-1185">Reference proteome</keyword>
<name>A0ABU1FRZ4_9MICC</name>
<reference evidence="2" key="1">
    <citation type="submission" date="2023-07" db="EMBL/GenBank/DDBJ databases">
        <title>Description of three actinobacteria isolated from air of manufacturing shop in a pharmaceutical factory.</title>
        <authorList>
            <person name="Zhang D.-F."/>
        </authorList>
    </citation>
    <scope>NUCLEOTIDE SEQUENCE [LARGE SCALE GENOMIC DNA]</scope>
    <source>
        <strain evidence="2">CCTCC AB 207010</strain>
    </source>
</reference>
<dbReference type="RefSeq" id="WP_310536776.1">
    <property type="nucleotide sequence ID" value="NZ_BAAAOC010000022.1"/>
</dbReference>
<evidence type="ECO:0000313" key="1">
    <source>
        <dbReference type="EMBL" id="MDR5711394.1"/>
    </source>
</evidence>
<dbReference type="Proteomes" id="UP001260872">
    <property type="component" value="Unassembled WGS sequence"/>
</dbReference>
<gene>
    <name evidence="1" type="ORF">RH857_04500</name>
</gene>
<protein>
    <submittedName>
        <fullName evidence="1">Uncharacterized protein</fullName>
    </submittedName>
</protein>
<sequence>MTDLPLLPARYPGIDGVADLRSFLAPGIVAVNSRTAWWSPVSANVGHLSLDIIVEEEASGTRVLSEGLPPNVTPVGGQAIQGHRNLVEPLGLSITTSGRLLSTTAYPVLVAGDRVTFSILHQRRSV</sequence>
<comment type="caution">
    <text evidence="1">The sequence shown here is derived from an EMBL/GenBank/DDBJ whole genome shotgun (WGS) entry which is preliminary data.</text>
</comment>
<evidence type="ECO:0000313" key="2">
    <source>
        <dbReference type="Proteomes" id="UP001260872"/>
    </source>
</evidence>
<proteinExistence type="predicted"/>
<organism evidence="1 2">
    <name type="scientific">Nesterenkonia flava</name>
    <dbReference type="NCBI Taxonomy" id="469799"/>
    <lineage>
        <taxon>Bacteria</taxon>
        <taxon>Bacillati</taxon>
        <taxon>Actinomycetota</taxon>
        <taxon>Actinomycetes</taxon>
        <taxon>Micrococcales</taxon>
        <taxon>Micrococcaceae</taxon>
        <taxon>Nesterenkonia</taxon>
    </lineage>
</organism>
<dbReference type="EMBL" id="JAVKGT010000008">
    <property type="protein sequence ID" value="MDR5711394.1"/>
    <property type="molecule type" value="Genomic_DNA"/>
</dbReference>